<comment type="function">
    <text evidence="5">Catalyzes the conversion of GDP-D-mannose to GDP-4-dehydro-6-deoxy-D-mannose.</text>
</comment>
<dbReference type="PANTHER" id="PTHR43000">
    <property type="entry name" value="DTDP-D-GLUCOSE 4,6-DEHYDRATASE-RELATED"/>
    <property type="match status" value="1"/>
</dbReference>
<evidence type="ECO:0000313" key="7">
    <source>
        <dbReference type="EMBL" id="SBW01441.1"/>
    </source>
</evidence>
<evidence type="ECO:0000256" key="5">
    <source>
        <dbReference type="ARBA" id="ARBA00059383"/>
    </source>
</evidence>
<comment type="cofactor">
    <cofactor evidence="2">
        <name>NADP(+)</name>
        <dbReference type="ChEBI" id="CHEBI:58349"/>
    </cofactor>
</comment>
<dbReference type="Gene3D" id="3.40.50.720">
    <property type="entry name" value="NAD(P)-binding Rossmann-like Domain"/>
    <property type="match status" value="1"/>
</dbReference>
<evidence type="ECO:0000256" key="4">
    <source>
        <dbReference type="ARBA" id="ARBA00023239"/>
    </source>
</evidence>
<proteinExistence type="predicted"/>
<evidence type="ECO:0000256" key="2">
    <source>
        <dbReference type="ARBA" id="ARBA00001937"/>
    </source>
</evidence>
<sequence length="323" mass="36028">MRVLITGITGMVGSHLAEYILAEHPGVEVHSLVRWRSPRENLAAILDRVTLHNGELRDLNSLVAVLSKVRPDRIFHLAAQSYVTVSFDAAADTLHTNVVGTTNLLDAIRLTGLDPLVHICSSSEVYGQVRADELPIRETNPFRPASPYAVSKVGEDMVALQYFLSYGIRTIRTRMFTHTGPRRGDVFAESTFAKQVAEIEAGVRPNPVLVGNLDSVRTIADVRDAVRAYWLLLENCEPGEVYNIGGEVSMTVGDILDHYKRLARVPIDHAVDPKRLRPSDVTLQIPDTSKFREATGWRPTIPPQQTFSDLLDWHRERVRGGRP</sequence>
<organism evidence="7">
    <name type="scientific">uncultured Alphaproteobacteria bacterium</name>
    <dbReference type="NCBI Taxonomy" id="91750"/>
    <lineage>
        <taxon>Bacteria</taxon>
        <taxon>Pseudomonadati</taxon>
        <taxon>Pseudomonadota</taxon>
        <taxon>Alphaproteobacteria</taxon>
        <taxon>environmental samples</taxon>
    </lineage>
</organism>
<gene>
    <name evidence="7" type="primary">wcbK</name>
    <name evidence="7" type="ORF">KL86APRO_11431</name>
</gene>
<accession>A0A212JPV9</accession>
<dbReference type="Pfam" id="PF16363">
    <property type="entry name" value="GDP_Man_Dehyd"/>
    <property type="match status" value="1"/>
</dbReference>
<dbReference type="EC" id="4.2.1.47" evidence="7"/>
<dbReference type="Gene3D" id="3.90.25.10">
    <property type="entry name" value="UDP-galactose 4-epimerase, domain 1"/>
    <property type="match status" value="1"/>
</dbReference>
<comment type="catalytic activity">
    <reaction evidence="1">
        <text>GDP-alpha-D-mannose = GDP-4-dehydro-alpha-D-rhamnose + H2O</text>
        <dbReference type="Rhea" id="RHEA:23820"/>
        <dbReference type="ChEBI" id="CHEBI:15377"/>
        <dbReference type="ChEBI" id="CHEBI:57527"/>
        <dbReference type="ChEBI" id="CHEBI:57964"/>
        <dbReference type="EC" id="4.2.1.47"/>
    </reaction>
</comment>
<name>A0A212JPV9_9PROT</name>
<keyword evidence="4 7" id="KW-0456">Lyase</keyword>
<dbReference type="CDD" id="cd05260">
    <property type="entry name" value="GDP_MD_SDR_e"/>
    <property type="match status" value="1"/>
</dbReference>
<dbReference type="GO" id="GO:0008446">
    <property type="term" value="F:GDP-mannose 4,6-dehydratase activity"/>
    <property type="evidence" value="ECO:0007669"/>
    <property type="project" value="UniProtKB-EC"/>
</dbReference>
<dbReference type="AlphaFoldDB" id="A0A212JPV9"/>
<reference evidence="7" key="1">
    <citation type="submission" date="2016-04" db="EMBL/GenBank/DDBJ databases">
        <authorList>
            <person name="Evans L.H."/>
            <person name="Alamgir A."/>
            <person name="Owens N."/>
            <person name="Weber N.D."/>
            <person name="Virtaneva K."/>
            <person name="Barbian K."/>
            <person name="Babar A."/>
            <person name="Rosenke K."/>
        </authorList>
    </citation>
    <scope>NUCLEOTIDE SEQUENCE</scope>
    <source>
        <strain evidence="7">86</strain>
    </source>
</reference>
<dbReference type="InterPro" id="IPR016040">
    <property type="entry name" value="NAD(P)-bd_dom"/>
</dbReference>
<dbReference type="FunFam" id="3.40.50.720:FF:000924">
    <property type="entry name" value="GDP-mannose 4,6 dehydratase"/>
    <property type="match status" value="1"/>
</dbReference>
<evidence type="ECO:0000256" key="3">
    <source>
        <dbReference type="ARBA" id="ARBA00022458"/>
    </source>
</evidence>
<keyword evidence="3" id="KW-0536">Nodulation</keyword>
<dbReference type="SUPFAM" id="SSF51735">
    <property type="entry name" value="NAD(P)-binding Rossmann-fold domains"/>
    <property type="match status" value="1"/>
</dbReference>
<evidence type="ECO:0000259" key="6">
    <source>
        <dbReference type="Pfam" id="PF16363"/>
    </source>
</evidence>
<dbReference type="InterPro" id="IPR036291">
    <property type="entry name" value="NAD(P)-bd_dom_sf"/>
</dbReference>
<evidence type="ECO:0000256" key="1">
    <source>
        <dbReference type="ARBA" id="ARBA00000188"/>
    </source>
</evidence>
<protein>
    <submittedName>
        <fullName evidence="7">GDP-mannose 4,6-dehydratase</fullName>
        <ecNumber evidence="7">4.2.1.47</ecNumber>
    </submittedName>
</protein>
<feature type="domain" description="NAD(P)-binding" evidence="6">
    <location>
        <begin position="4"/>
        <end position="305"/>
    </location>
</feature>
<dbReference type="EMBL" id="FLUO01000001">
    <property type="protein sequence ID" value="SBW01441.1"/>
    <property type="molecule type" value="Genomic_DNA"/>
</dbReference>